<dbReference type="Proteomes" id="UP001054811">
    <property type="component" value="Chromosome"/>
</dbReference>
<organism evidence="4 5">
    <name type="scientific">Microbacterium elymi</name>
    <dbReference type="NCBI Taxonomy" id="2909587"/>
    <lineage>
        <taxon>Bacteria</taxon>
        <taxon>Bacillati</taxon>
        <taxon>Actinomycetota</taxon>
        <taxon>Actinomycetes</taxon>
        <taxon>Micrococcales</taxon>
        <taxon>Microbacteriaceae</taxon>
        <taxon>Microbacterium</taxon>
    </lineage>
</organism>
<comment type="function">
    <text evidence="3">Toxic component of a type II toxin-antitoxin (TA) system.</text>
</comment>
<evidence type="ECO:0000256" key="3">
    <source>
        <dbReference type="PIRNR" id="PIRNR033490"/>
    </source>
</evidence>
<dbReference type="EC" id="3.1.-.-" evidence="3"/>
<reference evidence="4" key="1">
    <citation type="submission" date="2022-01" db="EMBL/GenBank/DDBJ databases">
        <title>Microbacterium eymi and Microbacterium rhizovicinus sp. nov., isolated from the rhizospheric soil of Elymus tsukushiensis, a plant native to the Dokdo Islands, Republic of Korea.</title>
        <authorList>
            <person name="Hwang Y.J."/>
        </authorList>
    </citation>
    <scope>NUCLEOTIDE SEQUENCE</scope>
    <source>
        <strain evidence="4">KUDC0405</strain>
    </source>
</reference>
<dbReference type="PANTHER" id="PTHR33988:SF2">
    <property type="entry name" value="ENDORIBONUCLEASE MAZF"/>
    <property type="match status" value="1"/>
</dbReference>
<evidence type="ECO:0000313" key="4">
    <source>
        <dbReference type="EMBL" id="UUT35175.1"/>
    </source>
</evidence>
<dbReference type="EMBL" id="CP091139">
    <property type="protein sequence ID" value="UUT35175.1"/>
    <property type="molecule type" value="Genomic_DNA"/>
</dbReference>
<dbReference type="RefSeq" id="WP_259611728.1">
    <property type="nucleotide sequence ID" value="NZ_CP091139.2"/>
</dbReference>
<keyword evidence="3" id="KW-0540">Nuclease</keyword>
<evidence type="ECO:0000256" key="2">
    <source>
        <dbReference type="ARBA" id="ARBA00022649"/>
    </source>
</evidence>
<sequence length="112" mass="11982">MRRGEVVIVDLGAAIDSGSAKRRPAVIIQDDRFNASRLATTMLVALTSNLDLAEYPGNVLLPSAVTRLRRDSVAVVTQLATVDVTRIVETVAVLPPAYRDEIAAGLRLSLAL</sequence>
<proteinExistence type="inferred from homology"/>
<keyword evidence="3" id="KW-0378">Hydrolase</keyword>
<evidence type="ECO:0000256" key="1">
    <source>
        <dbReference type="ARBA" id="ARBA00007521"/>
    </source>
</evidence>
<dbReference type="Pfam" id="PF02452">
    <property type="entry name" value="PemK_toxin"/>
    <property type="match status" value="1"/>
</dbReference>
<dbReference type="PANTHER" id="PTHR33988">
    <property type="entry name" value="ENDORIBONUCLEASE MAZF-RELATED"/>
    <property type="match status" value="1"/>
</dbReference>
<protein>
    <recommendedName>
        <fullName evidence="3">mRNA interferase</fullName>
        <ecNumber evidence="3">3.1.-.-</ecNumber>
    </recommendedName>
</protein>
<keyword evidence="5" id="KW-1185">Reference proteome</keyword>
<keyword evidence="3" id="KW-0255">Endonuclease</keyword>
<dbReference type="PIRSF" id="PIRSF033490">
    <property type="entry name" value="MazF"/>
    <property type="match status" value="1"/>
</dbReference>
<dbReference type="SUPFAM" id="SSF50118">
    <property type="entry name" value="Cell growth inhibitor/plasmid maintenance toxic component"/>
    <property type="match status" value="1"/>
</dbReference>
<keyword evidence="2" id="KW-1277">Toxin-antitoxin system</keyword>
<dbReference type="InterPro" id="IPR011067">
    <property type="entry name" value="Plasmid_toxin/cell-grow_inhib"/>
</dbReference>
<evidence type="ECO:0000313" key="5">
    <source>
        <dbReference type="Proteomes" id="UP001054811"/>
    </source>
</evidence>
<comment type="similarity">
    <text evidence="1 3">Belongs to the PemK/MazF family.</text>
</comment>
<dbReference type="InterPro" id="IPR003477">
    <property type="entry name" value="PemK-like"/>
</dbReference>
<dbReference type="Gene3D" id="2.30.30.110">
    <property type="match status" value="1"/>
</dbReference>
<gene>
    <name evidence="4" type="ORF">L2X98_33565</name>
</gene>
<name>A0ABY5NJ35_9MICO</name>
<accession>A0ABY5NJ35</accession>